<dbReference type="Proteomes" id="UP000887569">
    <property type="component" value="Unplaced"/>
</dbReference>
<dbReference type="WBParaSite" id="PgB09_g013_t01">
    <property type="protein sequence ID" value="PgB09_g013_t01"/>
    <property type="gene ID" value="PgB09_g013"/>
</dbReference>
<name>A0A914ZN58_PARUN</name>
<keyword evidence="2" id="KW-1185">Reference proteome</keyword>
<dbReference type="AlphaFoldDB" id="A0A914ZN58"/>
<feature type="region of interest" description="Disordered" evidence="1">
    <location>
        <begin position="1"/>
        <end position="48"/>
    </location>
</feature>
<protein>
    <submittedName>
        <fullName evidence="3">Uncharacterized protein</fullName>
    </submittedName>
</protein>
<evidence type="ECO:0000256" key="1">
    <source>
        <dbReference type="SAM" id="MobiDB-lite"/>
    </source>
</evidence>
<reference evidence="3" key="1">
    <citation type="submission" date="2022-11" db="UniProtKB">
        <authorList>
            <consortium name="WormBaseParasite"/>
        </authorList>
    </citation>
    <scope>IDENTIFICATION</scope>
</reference>
<evidence type="ECO:0000313" key="3">
    <source>
        <dbReference type="WBParaSite" id="PgB09_g013_t01"/>
    </source>
</evidence>
<sequence>RIVVKKTSSSSKNNAESDSHSQRMPQLPPSNPLMDAPNVSPLMSPPKSRLQIVEGSMVNGQCLCACERHTEPVVEYRNAFSGSRHSPSFGQQNFVTMVGGRSSTADIPPAREWKPWYTPQINQMPHNHDIFSRYYDQRLMNHHMGV</sequence>
<organism evidence="2 3">
    <name type="scientific">Parascaris univalens</name>
    <name type="common">Nematode worm</name>
    <dbReference type="NCBI Taxonomy" id="6257"/>
    <lineage>
        <taxon>Eukaryota</taxon>
        <taxon>Metazoa</taxon>
        <taxon>Ecdysozoa</taxon>
        <taxon>Nematoda</taxon>
        <taxon>Chromadorea</taxon>
        <taxon>Rhabditida</taxon>
        <taxon>Spirurina</taxon>
        <taxon>Ascaridomorpha</taxon>
        <taxon>Ascaridoidea</taxon>
        <taxon>Ascarididae</taxon>
        <taxon>Parascaris</taxon>
    </lineage>
</organism>
<accession>A0A914ZN58</accession>
<evidence type="ECO:0000313" key="2">
    <source>
        <dbReference type="Proteomes" id="UP000887569"/>
    </source>
</evidence>
<proteinExistence type="predicted"/>